<evidence type="ECO:0000259" key="5">
    <source>
        <dbReference type="PROSITE" id="PS50011"/>
    </source>
</evidence>
<protein>
    <recommendedName>
        <fullName evidence="5">Protein kinase domain-containing protein</fullName>
    </recommendedName>
</protein>
<feature type="domain" description="Protein kinase" evidence="5">
    <location>
        <begin position="30"/>
        <end position="277"/>
    </location>
</feature>
<reference evidence="7" key="1">
    <citation type="journal article" date="2010" name="Genome Biol.">
        <title>Genome sequence of the necrotrophic plant pathogen Pythium ultimum reveals original pathogenicity mechanisms and effector repertoire.</title>
        <authorList>
            <person name="Levesque C.A."/>
            <person name="Brouwer H."/>
            <person name="Cano L."/>
            <person name="Hamilton J.P."/>
            <person name="Holt C."/>
            <person name="Huitema E."/>
            <person name="Raffaele S."/>
            <person name="Robideau G.P."/>
            <person name="Thines M."/>
            <person name="Win J."/>
            <person name="Zerillo M.M."/>
            <person name="Beakes G.W."/>
            <person name="Boore J.L."/>
            <person name="Busam D."/>
            <person name="Dumas B."/>
            <person name="Ferriera S."/>
            <person name="Fuerstenberg S.I."/>
            <person name="Gachon C.M."/>
            <person name="Gaulin E."/>
            <person name="Govers F."/>
            <person name="Grenville-Briggs L."/>
            <person name="Horner N."/>
            <person name="Hostetler J."/>
            <person name="Jiang R.H."/>
            <person name="Johnson J."/>
            <person name="Krajaejun T."/>
            <person name="Lin H."/>
            <person name="Meijer H.J."/>
            <person name="Moore B."/>
            <person name="Morris P."/>
            <person name="Phuntmart V."/>
            <person name="Puiu D."/>
            <person name="Shetty J."/>
            <person name="Stajich J.E."/>
            <person name="Tripathy S."/>
            <person name="Wawra S."/>
            <person name="van West P."/>
            <person name="Whitty B.R."/>
            <person name="Coutinho P.M."/>
            <person name="Henrissat B."/>
            <person name="Martin F."/>
            <person name="Thomas P.D."/>
            <person name="Tyler B.M."/>
            <person name="De Vries R.P."/>
            <person name="Kamoun S."/>
            <person name="Yandell M."/>
            <person name="Tisserat N."/>
            <person name="Buell C.R."/>
        </authorList>
    </citation>
    <scope>NUCLEOTIDE SEQUENCE</scope>
    <source>
        <strain evidence="7">DAOM:BR144</strain>
    </source>
</reference>
<reference evidence="7" key="2">
    <citation type="submission" date="2010-04" db="EMBL/GenBank/DDBJ databases">
        <authorList>
            <person name="Buell R."/>
            <person name="Hamilton J."/>
            <person name="Hostetler J."/>
        </authorList>
    </citation>
    <scope>NUCLEOTIDE SEQUENCE [LARGE SCALE GENOMIC DNA]</scope>
    <source>
        <strain evidence="7">DAOM:BR144</strain>
    </source>
</reference>
<feature type="compositionally biased region" description="Polar residues" evidence="4">
    <location>
        <begin position="479"/>
        <end position="492"/>
    </location>
</feature>
<feature type="region of interest" description="Disordered" evidence="4">
    <location>
        <begin position="525"/>
        <end position="573"/>
    </location>
</feature>
<reference evidence="6" key="3">
    <citation type="submission" date="2015-02" db="UniProtKB">
        <authorList>
            <consortium name="EnsemblProtists"/>
        </authorList>
    </citation>
    <scope>IDENTIFICATION</scope>
    <source>
        <strain evidence="6">DAOM BR144</strain>
    </source>
</reference>
<dbReference type="CDD" id="cd14008">
    <property type="entry name" value="STKc_LKB1_CaMKK"/>
    <property type="match status" value="1"/>
</dbReference>
<dbReference type="PANTHER" id="PTHR24346:SF77">
    <property type="entry name" value="SERINE THREONINE PROTEIN KINASE"/>
    <property type="match status" value="1"/>
</dbReference>
<evidence type="ECO:0000256" key="3">
    <source>
        <dbReference type="PROSITE-ProRule" id="PRU10141"/>
    </source>
</evidence>
<feature type="compositionally biased region" description="Polar residues" evidence="4">
    <location>
        <begin position="776"/>
        <end position="785"/>
    </location>
</feature>
<keyword evidence="7" id="KW-1185">Reference proteome</keyword>
<dbReference type="InterPro" id="IPR017441">
    <property type="entry name" value="Protein_kinase_ATP_BS"/>
</dbReference>
<dbReference type="Gene3D" id="3.30.200.20">
    <property type="entry name" value="Phosphorylase Kinase, domain 1"/>
    <property type="match status" value="1"/>
</dbReference>
<sequence>MDEKAKNVIETDVVAVQEDDEGVPSRVNDYAILAMLGEGSFSKVYHCQNSKGDEYALKILKKSFLKRKREYKKVEGKMVFCNALDKVQREVAIMKKLAHTNLVKLHEIIDSPADDKMFLVLELVQGGQVMNWDDKAFRYRAPNTPDGINILLTSAQIYKLADFGVARMLDDENKATLRSTEGTYHFLAPECTTGEEYDPLQVDIWALGVTLYAMLQGTLPFGTKAASLSQVMDSIREDPLVFGPDVEPDCVEIMLLMLEKDPKKRTRVQELKDHPWILQGSDLSRRASRSHSIIEVTQQEIEAAFTPVNNFILMTKLKMKMSSRLARARKSVELRHNIMLEGSRADSAPGQSTVLEVPMVAERDDETDLTPRPAPINAAVLPLSSAQQLPLYESHADVKRRKSSLSFTSTTDDLTSLLLSTAVGTDRPGGTTSVSDDASCVPSVISTSTSTSPTSHRMSIKKQSPQSELRLPPLDMSLSPASSPVQSPSTSPMHKEHGVDSCGTNSRCPSILAPRHSIGARHMSELGDASGSHLPSPESCVLDTMDNVLGHPTAPQPRATVADPSSPGAECRSERSMIIQSSAFDSSALSRTSEGTMATHEPSVMLQDRKSGLPADEPSVMLQPHKSRVTDLVYAQALAEAKQKSSLAQRAHPNSVPAIHLDVPERAQSLSWKTTESRSEAAVVTEMKAAGCSSNSSSTSSSSSNSGSSPVPYLAPLRSPSRTVIRTESLELNTTPEQSPQTTSREDEVGTISGPPTIRRMSSAAKALDDCLELEQQSKQTPANASSGTHSHTTTSVLDATDVSDSSGVCDDNPETSPKIFQKRESNISPATNANDNSSMFSQVIVAGNGGGSPSKPLGSSSWLSTSAHGTTPFENVGDEHIVSTSSPDAYPKRGTTTRVFSKRRSLLEAQDSLQALMRRKGKLILHESNGSSVYDAPDDRVPGKTAPSASMSTIHGRRPPISALGSSVVSLIRSTSEKIFQETSKSVATLRSQKTTVCNVM</sequence>
<keyword evidence="1 3" id="KW-0547">Nucleotide-binding</keyword>
<dbReference type="Gene3D" id="1.10.510.10">
    <property type="entry name" value="Transferase(Phosphotransferase) domain 1"/>
    <property type="match status" value="1"/>
</dbReference>
<feature type="region of interest" description="Disordered" evidence="4">
    <location>
        <begin position="935"/>
        <end position="960"/>
    </location>
</feature>
<feature type="compositionally biased region" description="Polar residues" evidence="4">
    <location>
        <begin position="720"/>
        <end position="743"/>
    </location>
</feature>
<dbReference type="AlphaFoldDB" id="K3WPF4"/>
<dbReference type="HOGENOM" id="CLU_299479_0_0_1"/>
<dbReference type="InParanoid" id="K3WPF4"/>
<dbReference type="STRING" id="431595.K3WPF4"/>
<dbReference type="PROSITE" id="PS50011">
    <property type="entry name" value="PROTEIN_KINASE_DOM"/>
    <property type="match status" value="1"/>
</dbReference>
<evidence type="ECO:0000313" key="7">
    <source>
        <dbReference type="Proteomes" id="UP000019132"/>
    </source>
</evidence>
<accession>K3WPF4</accession>
<evidence type="ECO:0000313" key="6">
    <source>
        <dbReference type="EnsemblProtists" id="PYU1_T006846"/>
    </source>
</evidence>
<evidence type="ECO:0000256" key="1">
    <source>
        <dbReference type="ARBA" id="ARBA00022741"/>
    </source>
</evidence>
<feature type="compositionally biased region" description="Low complexity" evidence="4">
    <location>
        <begin position="693"/>
        <end position="709"/>
    </location>
</feature>
<name>K3WPF4_GLOUD</name>
<feature type="compositionally biased region" description="Low complexity" evidence="4">
    <location>
        <begin position="439"/>
        <end position="455"/>
    </location>
</feature>
<dbReference type="EMBL" id="GL376635">
    <property type="status" value="NOT_ANNOTATED_CDS"/>
    <property type="molecule type" value="Genomic_DNA"/>
</dbReference>
<proteinExistence type="predicted"/>
<feature type="region of interest" description="Disordered" evidence="4">
    <location>
        <begin position="851"/>
        <end position="877"/>
    </location>
</feature>
<feature type="binding site" evidence="3">
    <location>
        <position position="58"/>
    </location>
    <ligand>
        <name>ATP</name>
        <dbReference type="ChEBI" id="CHEBI:30616"/>
    </ligand>
</feature>
<dbReference type="SUPFAM" id="SSF56112">
    <property type="entry name" value="Protein kinase-like (PK-like)"/>
    <property type="match status" value="1"/>
</dbReference>
<organism evidence="6 7">
    <name type="scientific">Globisporangium ultimum (strain ATCC 200006 / CBS 805.95 / DAOM BR144)</name>
    <name type="common">Pythium ultimum</name>
    <dbReference type="NCBI Taxonomy" id="431595"/>
    <lineage>
        <taxon>Eukaryota</taxon>
        <taxon>Sar</taxon>
        <taxon>Stramenopiles</taxon>
        <taxon>Oomycota</taxon>
        <taxon>Peronosporomycetes</taxon>
        <taxon>Pythiales</taxon>
        <taxon>Pythiaceae</taxon>
        <taxon>Globisporangium</taxon>
    </lineage>
</organism>
<feature type="region of interest" description="Disordered" evidence="4">
    <location>
        <begin position="423"/>
        <end position="508"/>
    </location>
</feature>
<dbReference type="EnsemblProtists" id="PYU1_T006846">
    <property type="protein sequence ID" value="PYU1_T006846"/>
    <property type="gene ID" value="PYU1_G006832"/>
</dbReference>
<feature type="region of interest" description="Disordered" evidence="4">
    <location>
        <begin position="689"/>
        <end position="758"/>
    </location>
</feature>
<feature type="compositionally biased region" description="Low complexity" evidence="4">
    <location>
        <begin position="854"/>
        <end position="870"/>
    </location>
</feature>
<dbReference type="Pfam" id="PF00069">
    <property type="entry name" value="Pkinase"/>
    <property type="match status" value="2"/>
</dbReference>
<evidence type="ECO:0000256" key="2">
    <source>
        <dbReference type="ARBA" id="ARBA00022840"/>
    </source>
</evidence>
<dbReference type="GO" id="GO:0005737">
    <property type="term" value="C:cytoplasm"/>
    <property type="evidence" value="ECO:0007669"/>
    <property type="project" value="TreeGrafter"/>
</dbReference>
<dbReference type="VEuPathDB" id="FungiDB:PYU1_G006832"/>
<evidence type="ECO:0000256" key="4">
    <source>
        <dbReference type="SAM" id="MobiDB-lite"/>
    </source>
</evidence>
<dbReference type="InterPro" id="IPR000719">
    <property type="entry name" value="Prot_kinase_dom"/>
</dbReference>
<dbReference type="Proteomes" id="UP000019132">
    <property type="component" value="Unassembled WGS sequence"/>
</dbReference>
<dbReference type="eggNOG" id="KOG0585">
    <property type="taxonomic scope" value="Eukaryota"/>
</dbReference>
<feature type="compositionally biased region" description="Low complexity" evidence="4">
    <location>
        <begin position="786"/>
        <end position="796"/>
    </location>
</feature>
<dbReference type="GO" id="GO:0004674">
    <property type="term" value="F:protein serine/threonine kinase activity"/>
    <property type="evidence" value="ECO:0007669"/>
    <property type="project" value="TreeGrafter"/>
</dbReference>
<dbReference type="GO" id="GO:0035556">
    <property type="term" value="P:intracellular signal transduction"/>
    <property type="evidence" value="ECO:0007669"/>
    <property type="project" value="TreeGrafter"/>
</dbReference>
<dbReference type="InterPro" id="IPR011009">
    <property type="entry name" value="Kinase-like_dom_sf"/>
</dbReference>
<feature type="region of interest" description="Disordered" evidence="4">
    <location>
        <begin position="776"/>
        <end position="815"/>
    </location>
</feature>
<dbReference type="GO" id="GO:0005524">
    <property type="term" value="F:ATP binding"/>
    <property type="evidence" value="ECO:0007669"/>
    <property type="project" value="UniProtKB-UniRule"/>
</dbReference>
<dbReference type="PROSITE" id="PS00107">
    <property type="entry name" value="PROTEIN_KINASE_ATP"/>
    <property type="match status" value="1"/>
</dbReference>
<dbReference type="PANTHER" id="PTHR24346">
    <property type="entry name" value="MAP/MICROTUBULE AFFINITY-REGULATING KINASE"/>
    <property type="match status" value="1"/>
</dbReference>
<keyword evidence="2 3" id="KW-0067">ATP-binding</keyword>